<accession>A0A366FM16</accession>
<name>A0A366FM16_9HYPH</name>
<reference evidence="2 3" key="1">
    <citation type="submission" date="2018-06" db="EMBL/GenBank/DDBJ databases">
        <title>Genomic Encyclopedia of Type Strains, Phase IV (KMG-IV): sequencing the most valuable type-strain genomes for metagenomic binning, comparative biology and taxonomic classification.</title>
        <authorList>
            <person name="Goeker M."/>
        </authorList>
    </citation>
    <scope>NUCLEOTIDE SEQUENCE [LARGE SCALE GENOMIC DNA]</scope>
    <source>
        <strain evidence="2 3">DSM 24875</strain>
    </source>
</reference>
<evidence type="ECO:0000256" key="1">
    <source>
        <dbReference type="SAM" id="Phobius"/>
    </source>
</evidence>
<evidence type="ECO:0000313" key="2">
    <source>
        <dbReference type="EMBL" id="RBP15734.1"/>
    </source>
</evidence>
<dbReference type="Proteomes" id="UP000253529">
    <property type="component" value="Unassembled WGS sequence"/>
</dbReference>
<dbReference type="PANTHER" id="PTHR38468">
    <property type="entry name" value="SLL0939 PROTEIN"/>
    <property type="match status" value="1"/>
</dbReference>
<gene>
    <name evidence="2" type="ORF">DFR50_1073</name>
</gene>
<dbReference type="EMBL" id="QNRK01000007">
    <property type="protein sequence ID" value="RBP15734.1"/>
    <property type="molecule type" value="Genomic_DNA"/>
</dbReference>
<organism evidence="2 3">
    <name type="scientific">Roseiarcus fermentans</name>
    <dbReference type="NCBI Taxonomy" id="1473586"/>
    <lineage>
        <taxon>Bacteria</taxon>
        <taxon>Pseudomonadati</taxon>
        <taxon>Pseudomonadota</taxon>
        <taxon>Alphaproteobacteria</taxon>
        <taxon>Hyphomicrobiales</taxon>
        <taxon>Roseiarcaceae</taxon>
        <taxon>Roseiarcus</taxon>
    </lineage>
</organism>
<proteinExistence type="predicted"/>
<keyword evidence="1" id="KW-0812">Transmembrane</keyword>
<feature type="transmembrane region" description="Helical" evidence="1">
    <location>
        <begin position="12"/>
        <end position="36"/>
    </location>
</feature>
<keyword evidence="1" id="KW-0472">Membrane</keyword>
<dbReference type="RefSeq" id="WP_245427434.1">
    <property type="nucleotide sequence ID" value="NZ_QNRK01000007.1"/>
</dbReference>
<comment type="caution">
    <text evidence="2">The sequence shown here is derived from an EMBL/GenBank/DDBJ whole genome shotgun (WGS) entry which is preliminary data.</text>
</comment>
<keyword evidence="1" id="KW-1133">Transmembrane helix</keyword>
<dbReference type="PANTHER" id="PTHR38468:SF1">
    <property type="entry name" value="SLL0939 PROTEIN"/>
    <property type="match status" value="1"/>
</dbReference>
<sequence length="126" mass="13936">MKDWISLFTDGAIVAIDVMAVAIIVVGTLEMFVTCVRSAFSPSPTGRELRDGYLRYARWLMAGLTFQLANDIIVSARAPSWDDIGRLAAIALIRTFLNFFLERDIRETQAIGEDAPAAGADGRQRR</sequence>
<dbReference type="AlphaFoldDB" id="A0A366FM16"/>
<dbReference type="Pfam" id="PF07784">
    <property type="entry name" value="DUF1622"/>
    <property type="match status" value="1"/>
</dbReference>
<keyword evidence="3" id="KW-1185">Reference proteome</keyword>
<dbReference type="InterPro" id="IPR012427">
    <property type="entry name" value="DUF1622"/>
</dbReference>
<protein>
    <submittedName>
        <fullName evidence="2">Putative membrane protein</fullName>
    </submittedName>
</protein>
<evidence type="ECO:0000313" key="3">
    <source>
        <dbReference type="Proteomes" id="UP000253529"/>
    </source>
</evidence>